<protein>
    <recommendedName>
        <fullName evidence="3">Hemolysin XhlA</fullName>
    </recommendedName>
</protein>
<evidence type="ECO:0000256" key="1">
    <source>
        <dbReference type="SAM" id="Phobius"/>
    </source>
</evidence>
<evidence type="ECO:0000313" key="2">
    <source>
        <dbReference type="EMBL" id="EBP0013936.1"/>
    </source>
</evidence>
<proteinExistence type="predicted"/>
<dbReference type="AlphaFoldDB" id="A0A5U2FBQ5"/>
<sequence>MFQRVKHLESKLSDIAIDVAILKDKAATKEDIGNVKVDLHKDLNAQTWKIISALFVAVLLAVLSHYFIK</sequence>
<keyword evidence="1" id="KW-0812">Transmembrane</keyword>
<keyword evidence="1" id="KW-1133">Transmembrane helix</keyword>
<name>A0A5U2FBQ5_SALER</name>
<gene>
    <name evidence="2" type="ORF">HX37_25110</name>
</gene>
<comment type="caution">
    <text evidence="2">The sequence shown here is derived from an EMBL/GenBank/DDBJ whole genome shotgun (WGS) entry which is preliminary data.</text>
</comment>
<feature type="transmembrane region" description="Helical" evidence="1">
    <location>
        <begin position="50"/>
        <end position="68"/>
    </location>
</feature>
<evidence type="ECO:0008006" key="3">
    <source>
        <dbReference type="Google" id="ProtNLM"/>
    </source>
</evidence>
<reference evidence="2" key="1">
    <citation type="submission" date="2018-07" db="EMBL/GenBank/DDBJ databases">
        <authorList>
            <consortium name="GenomeTrakr network: Whole genome sequencing for foodborne pathogen traceback"/>
        </authorList>
    </citation>
    <scope>NUCLEOTIDE SEQUENCE</scope>
    <source>
        <strain evidence="2">CFSAN018538</strain>
    </source>
</reference>
<accession>A0A5U2FBQ5</accession>
<organism evidence="2">
    <name type="scientific">Salmonella enterica</name>
    <name type="common">Salmonella choleraesuis</name>
    <dbReference type="NCBI Taxonomy" id="28901"/>
    <lineage>
        <taxon>Bacteria</taxon>
        <taxon>Pseudomonadati</taxon>
        <taxon>Pseudomonadota</taxon>
        <taxon>Gammaproteobacteria</taxon>
        <taxon>Enterobacterales</taxon>
        <taxon>Enterobacteriaceae</taxon>
        <taxon>Salmonella</taxon>
    </lineage>
</organism>
<dbReference type="EMBL" id="AAGKHU010000183">
    <property type="protein sequence ID" value="EBP0013936.1"/>
    <property type="molecule type" value="Genomic_DNA"/>
</dbReference>
<keyword evidence="1" id="KW-0472">Membrane</keyword>